<dbReference type="InterPro" id="IPR028923">
    <property type="entry name" value="SAICAR_synt/ADE2_N"/>
</dbReference>
<dbReference type="InterPro" id="IPR001636">
    <property type="entry name" value="SAICAR_synth"/>
</dbReference>
<keyword evidence="6 11" id="KW-0547">Nucleotide-binding</keyword>
<dbReference type="Gene3D" id="3.30.200.20">
    <property type="entry name" value="Phosphorylase Kinase, domain 1"/>
    <property type="match status" value="1"/>
</dbReference>
<evidence type="ECO:0000256" key="10">
    <source>
        <dbReference type="ARBA" id="ARBA00048475"/>
    </source>
</evidence>
<keyword evidence="8 11" id="KW-0067">ATP-binding</keyword>
<dbReference type="InterPro" id="IPR033934">
    <property type="entry name" value="SAICAR_synt_PurC"/>
</dbReference>
<protein>
    <recommendedName>
        <fullName evidence="4 11">Phosphoribosylaminoimidazole-succinocarboxamide synthase</fullName>
        <ecNumber evidence="3 11">6.3.2.6</ecNumber>
    </recommendedName>
    <alternativeName>
        <fullName evidence="9 11">SAICAR synthetase</fullName>
    </alternativeName>
</protein>
<keyword evidence="5 11" id="KW-0436">Ligase</keyword>
<keyword evidence="7 11" id="KW-0658">Purine biosynthesis</keyword>
<accession>A0ABW5QE59</accession>
<evidence type="ECO:0000259" key="12">
    <source>
        <dbReference type="Pfam" id="PF01259"/>
    </source>
</evidence>
<dbReference type="Gene3D" id="3.30.470.20">
    <property type="entry name" value="ATP-grasp fold, B domain"/>
    <property type="match status" value="1"/>
</dbReference>
<dbReference type="PROSITE" id="PS01058">
    <property type="entry name" value="SAICAR_SYNTHETASE_2"/>
    <property type="match status" value="1"/>
</dbReference>
<dbReference type="PANTHER" id="PTHR43599:SF3">
    <property type="entry name" value="SI:DKEY-6E2.2"/>
    <property type="match status" value="1"/>
</dbReference>
<comment type="catalytic activity">
    <reaction evidence="10 11">
        <text>5-amino-1-(5-phospho-D-ribosyl)imidazole-4-carboxylate + L-aspartate + ATP = (2S)-2-[5-amino-1-(5-phospho-beta-D-ribosyl)imidazole-4-carboxamido]succinate + ADP + phosphate + 2 H(+)</text>
        <dbReference type="Rhea" id="RHEA:22628"/>
        <dbReference type="ChEBI" id="CHEBI:15378"/>
        <dbReference type="ChEBI" id="CHEBI:29991"/>
        <dbReference type="ChEBI" id="CHEBI:30616"/>
        <dbReference type="ChEBI" id="CHEBI:43474"/>
        <dbReference type="ChEBI" id="CHEBI:58443"/>
        <dbReference type="ChEBI" id="CHEBI:77657"/>
        <dbReference type="ChEBI" id="CHEBI:456216"/>
        <dbReference type="EC" id="6.3.2.6"/>
    </reaction>
</comment>
<comment type="pathway">
    <text evidence="1 11">Purine metabolism; IMP biosynthesis via de novo pathway; 5-amino-1-(5-phospho-D-ribosyl)imidazole-4-carboxamide from 5-amino-1-(5-phospho-D-ribosyl)imidazole-4-carboxylate: step 1/2.</text>
</comment>
<feature type="domain" description="SAICAR synthetase/ADE2 N-terminal" evidence="12">
    <location>
        <begin position="7"/>
        <end position="232"/>
    </location>
</feature>
<dbReference type="RefSeq" id="WP_377330200.1">
    <property type="nucleotide sequence ID" value="NZ_JBHUMZ010000051.1"/>
</dbReference>
<dbReference type="EC" id="6.3.2.6" evidence="3 11"/>
<evidence type="ECO:0000256" key="5">
    <source>
        <dbReference type="ARBA" id="ARBA00022598"/>
    </source>
</evidence>
<comment type="caution">
    <text evidence="13">The sequence shown here is derived from an EMBL/GenBank/DDBJ whole genome shotgun (WGS) entry which is preliminary data.</text>
</comment>
<keyword evidence="14" id="KW-1185">Reference proteome</keyword>
<evidence type="ECO:0000256" key="9">
    <source>
        <dbReference type="ARBA" id="ARBA00030409"/>
    </source>
</evidence>
<evidence type="ECO:0000256" key="6">
    <source>
        <dbReference type="ARBA" id="ARBA00022741"/>
    </source>
</evidence>
<evidence type="ECO:0000256" key="11">
    <source>
        <dbReference type="HAMAP-Rule" id="MF_00137"/>
    </source>
</evidence>
<organism evidence="13 14">
    <name type="scientific">Piscibacillus salipiscarius</name>
    <dbReference type="NCBI Taxonomy" id="299480"/>
    <lineage>
        <taxon>Bacteria</taxon>
        <taxon>Bacillati</taxon>
        <taxon>Bacillota</taxon>
        <taxon>Bacilli</taxon>
        <taxon>Bacillales</taxon>
        <taxon>Bacillaceae</taxon>
        <taxon>Piscibacillus</taxon>
    </lineage>
</organism>
<name>A0ABW5QE59_9BACI</name>
<dbReference type="Proteomes" id="UP001597452">
    <property type="component" value="Unassembled WGS sequence"/>
</dbReference>
<dbReference type="SUPFAM" id="SSF56104">
    <property type="entry name" value="SAICAR synthase-like"/>
    <property type="match status" value="1"/>
</dbReference>
<dbReference type="PANTHER" id="PTHR43599">
    <property type="entry name" value="MULTIFUNCTIONAL PROTEIN ADE2"/>
    <property type="match status" value="1"/>
</dbReference>
<dbReference type="EMBL" id="JBHUMZ010000051">
    <property type="protein sequence ID" value="MFD2640098.1"/>
    <property type="molecule type" value="Genomic_DNA"/>
</dbReference>
<gene>
    <name evidence="11 13" type="primary">purC</name>
    <name evidence="13" type="ORF">ACFSW4_14610</name>
</gene>
<dbReference type="NCBIfam" id="TIGR00081">
    <property type="entry name" value="purC"/>
    <property type="match status" value="1"/>
</dbReference>
<evidence type="ECO:0000256" key="7">
    <source>
        <dbReference type="ARBA" id="ARBA00022755"/>
    </source>
</evidence>
<dbReference type="GO" id="GO:0004639">
    <property type="term" value="F:phosphoribosylaminoimidazolesuccinocarboxamide synthase activity"/>
    <property type="evidence" value="ECO:0007669"/>
    <property type="project" value="UniProtKB-EC"/>
</dbReference>
<dbReference type="InterPro" id="IPR050089">
    <property type="entry name" value="SAICAR_synthetase"/>
</dbReference>
<comment type="similarity">
    <text evidence="2 11">Belongs to the SAICAR synthetase family.</text>
</comment>
<dbReference type="CDD" id="cd01415">
    <property type="entry name" value="SAICAR_synt_PurC"/>
    <property type="match status" value="1"/>
</dbReference>
<proteinExistence type="inferred from homology"/>
<dbReference type="HAMAP" id="MF_00137">
    <property type="entry name" value="SAICAR_synth"/>
    <property type="match status" value="1"/>
</dbReference>
<evidence type="ECO:0000256" key="2">
    <source>
        <dbReference type="ARBA" id="ARBA00010190"/>
    </source>
</evidence>
<dbReference type="PROSITE" id="PS01057">
    <property type="entry name" value="SAICAR_SYNTHETASE_1"/>
    <property type="match status" value="1"/>
</dbReference>
<reference evidence="14" key="1">
    <citation type="journal article" date="2019" name="Int. J. Syst. Evol. Microbiol.">
        <title>The Global Catalogue of Microorganisms (GCM) 10K type strain sequencing project: providing services to taxonomists for standard genome sequencing and annotation.</title>
        <authorList>
            <consortium name="The Broad Institute Genomics Platform"/>
            <consortium name="The Broad Institute Genome Sequencing Center for Infectious Disease"/>
            <person name="Wu L."/>
            <person name="Ma J."/>
        </authorList>
    </citation>
    <scope>NUCLEOTIDE SEQUENCE [LARGE SCALE GENOMIC DNA]</scope>
    <source>
        <strain evidence="14">TISTR 1571</strain>
    </source>
</reference>
<dbReference type="Pfam" id="PF01259">
    <property type="entry name" value="SAICAR_synt"/>
    <property type="match status" value="1"/>
</dbReference>
<sequence length="240" mass="27153">MESKQLVYEGKAKKLYKTDDADLLLVQYKNDLTAFNGQKKATEHGKGALNNQISSLIFNVLQTKGIPNHWVKQLSEDKQLVKHTNIIPIEVVVRNVSAGSLAKRLGLSEGDLLSQPIVEFYYKDDELGDPLINEDHIRLLDLVESSVLLNMKELAHQVNLVLIDYFKQCDLRLVDFKLEFGFDSNGELMLSDEISPDTCRLWDIHTNQKLDKDVFRQGIGSVDEAYNVVLERLKGAVSHG</sequence>
<evidence type="ECO:0000256" key="8">
    <source>
        <dbReference type="ARBA" id="ARBA00022840"/>
    </source>
</evidence>
<evidence type="ECO:0000313" key="14">
    <source>
        <dbReference type="Proteomes" id="UP001597452"/>
    </source>
</evidence>
<evidence type="ECO:0000256" key="3">
    <source>
        <dbReference type="ARBA" id="ARBA00012217"/>
    </source>
</evidence>
<dbReference type="InterPro" id="IPR018236">
    <property type="entry name" value="SAICAR_synthetase_CS"/>
</dbReference>
<evidence type="ECO:0000313" key="13">
    <source>
        <dbReference type="EMBL" id="MFD2640098.1"/>
    </source>
</evidence>
<evidence type="ECO:0000256" key="4">
    <source>
        <dbReference type="ARBA" id="ARBA00016460"/>
    </source>
</evidence>
<evidence type="ECO:0000256" key="1">
    <source>
        <dbReference type="ARBA" id="ARBA00004672"/>
    </source>
</evidence>